<gene>
    <name evidence="3" type="ORF">KF715C_pA1230</name>
</gene>
<dbReference type="PROSITE" id="PS51257">
    <property type="entry name" value="PROKAR_LIPOPROTEIN"/>
    <property type="match status" value="1"/>
</dbReference>
<feature type="region of interest" description="Disordered" evidence="1">
    <location>
        <begin position="66"/>
        <end position="85"/>
    </location>
</feature>
<accession>A0A1L7NMB4</accession>
<feature type="signal peptide" evidence="2">
    <location>
        <begin position="1"/>
        <end position="24"/>
    </location>
</feature>
<dbReference type="Proteomes" id="UP000218731">
    <property type="component" value="Plasmid pKF715A"/>
</dbReference>
<protein>
    <recommendedName>
        <fullName evidence="5">Lipoprotein</fullName>
    </recommendedName>
</protein>
<evidence type="ECO:0000313" key="3">
    <source>
        <dbReference type="EMBL" id="BAW26628.1"/>
    </source>
</evidence>
<dbReference type="AlphaFoldDB" id="A0A1L7NMB4"/>
<evidence type="ECO:0000256" key="2">
    <source>
        <dbReference type="SAM" id="SignalP"/>
    </source>
</evidence>
<feature type="compositionally biased region" description="Polar residues" evidence="1">
    <location>
        <begin position="74"/>
        <end position="85"/>
    </location>
</feature>
<feature type="chain" id="PRO_5009873998" description="Lipoprotein" evidence="2">
    <location>
        <begin position="25"/>
        <end position="85"/>
    </location>
</feature>
<proteinExistence type="predicted"/>
<geneLocation type="plasmid" evidence="4">
    <name>pkf715a dna</name>
</geneLocation>
<evidence type="ECO:0008006" key="5">
    <source>
        <dbReference type="Google" id="ProtNLM"/>
    </source>
</evidence>
<keyword evidence="2" id="KW-0732">Signal</keyword>
<sequence length="85" mass="9016">MSRINLTRAAFIAMSLILSGCASSHSAEQVETASAPDRARAIPVFVVPNCQSLGGEQRCQWIEPRGFERDAPAPSSTSTVQGIAL</sequence>
<keyword evidence="3" id="KW-0614">Plasmid</keyword>
<name>A0A1L7NMB4_PSEPU</name>
<evidence type="ECO:0000256" key="1">
    <source>
        <dbReference type="SAM" id="MobiDB-lite"/>
    </source>
</evidence>
<reference evidence="3 4" key="1">
    <citation type="submission" date="2015-11" db="EMBL/GenBank/DDBJ databases">
        <title>Complete genome sequencing of a biphenyl-degrading bacterium, Pseudomonas putida KF715 (=NBRC110667).</title>
        <authorList>
            <person name="Suenaga H."/>
            <person name="Fujihara N."/>
            <person name="Watanabe T."/>
            <person name="Hirose J."/>
            <person name="Kimura N."/>
            <person name="Yamazoe A."/>
            <person name="Hosoyama A."/>
            <person name="Shimodaira J."/>
            <person name="Furukawa K."/>
        </authorList>
    </citation>
    <scope>NUCLEOTIDE SEQUENCE [LARGE SCALE GENOMIC DNA]</scope>
    <source>
        <strain evidence="3 4">KF715</strain>
        <plasmid evidence="4">Plasmid pkf715a dna</plasmid>
    </source>
</reference>
<evidence type="ECO:0000313" key="4">
    <source>
        <dbReference type="Proteomes" id="UP000218731"/>
    </source>
</evidence>
<dbReference type="EMBL" id="AP015030">
    <property type="protein sequence ID" value="BAW26628.1"/>
    <property type="molecule type" value="Genomic_DNA"/>
</dbReference>
<dbReference type="RefSeq" id="WP_020308285.1">
    <property type="nucleotide sequence ID" value="NZ_AP015030.1"/>
</dbReference>
<organism evidence="3 4">
    <name type="scientific">Pseudomonas putida</name>
    <name type="common">Arthrobacter siderocapsulatus</name>
    <dbReference type="NCBI Taxonomy" id="303"/>
    <lineage>
        <taxon>Bacteria</taxon>
        <taxon>Pseudomonadati</taxon>
        <taxon>Pseudomonadota</taxon>
        <taxon>Gammaproteobacteria</taxon>
        <taxon>Pseudomonadales</taxon>
        <taxon>Pseudomonadaceae</taxon>
        <taxon>Pseudomonas</taxon>
    </lineage>
</organism>